<feature type="transmembrane region" description="Helical" evidence="1">
    <location>
        <begin position="214"/>
        <end position="236"/>
    </location>
</feature>
<accession>A0A921MTG7</accession>
<evidence type="ECO:0000256" key="2">
    <source>
        <dbReference type="SAM" id="SignalP"/>
    </source>
</evidence>
<dbReference type="EMBL" id="DYUE01000028">
    <property type="protein sequence ID" value="HJG90255.1"/>
    <property type="molecule type" value="Genomic_DNA"/>
</dbReference>
<sequence>MSALLLSLVILASTWAFFIAADQEGPAGVTEGFSIVALPPEESGAATLHSAIRGAAEREQVNIYKVTPSLEGEAVGQDYFAFTGNDDALLGDLATGSFPAFSRGFPAQLHPAEELTPEQHLGLYMIQGSPDAAESVRAALQGEGLELTPASTPPMLVLWAAHLVTGGWGTATLTLWAALLLTSANLLSVRLGIHGLRRATGSSALHATSLDAAAVLLPAALSAALPTAVLLIHSLVRADGYRAPSILVTGLSTAVLVLSASAAAIAVIMLLMLRRDVGAVLKGARPVRTLGVLSVTVLLLSTCAMGAGTIAAIHHSQEDQWAQEAHDYLTARPEVFSVLGSFALSGQQGDALNDGLGAAYRDLEPRRQATLMTSTLLEEVTATDPHRQAHRTLLTDSGFLSTLTGAPPALEDEVVRITSQEGGVAVIIPRTLEAESARITEDVEQILSFQAGLRPDDQRVDARVVAVPAIDLGVVPFLDLEPGSTERTFAVDPVLVVTDAAGGVLPDSFYGSFGLFTDAAALDREIEKRNLELVVAGTVRVSELAAYEQAERAASARVRTAGNITMAIALVIASALLAAVQFSRTTAAIFLRMSTGSSFLRIHRTFLLAVAALSAASTATGTLLTGSSAPTASVISIVVAALTVLIAAAVLATLSRTLTHDALETT</sequence>
<feature type="transmembrane region" description="Helical" evidence="1">
    <location>
        <begin position="564"/>
        <end position="584"/>
    </location>
</feature>
<gene>
    <name evidence="3" type="ORF">K8V81_00880</name>
</gene>
<proteinExistence type="predicted"/>
<reference evidence="3" key="1">
    <citation type="journal article" date="2021" name="PeerJ">
        <title>Extensive microbial diversity within the chicken gut microbiome revealed by metagenomics and culture.</title>
        <authorList>
            <person name="Gilroy R."/>
            <person name="Ravi A."/>
            <person name="Getino M."/>
            <person name="Pursley I."/>
            <person name="Horton D.L."/>
            <person name="Alikhan N.F."/>
            <person name="Baker D."/>
            <person name="Gharbi K."/>
            <person name="Hall N."/>
            <person name="Watson M."/>
            <person name="Adriaenssens E.M."/>
            <person name="Foster-Nyarko E."/>
            <person name="Jarju S."/>
            <person name="Secka A."/>
            <person name="Antonio M."/>
            <person name="Oren A."/>
            <person name="Chaudhuri R.R."/>
            <person name="La Ragione R."/>
            <person name="Hildebrand F."/>
            <person name="Pallen M.J."/>
        </authorList>
    </citation>
    <scope>NUCLEOTIDE SEQUENCE</scope>
    <source>
        <strain evidence="3">ChiGjej5B5-22894</strain>
    </source>
</reference>
<comment type="caution">
    <text evidence="3">The sequence shown here is derived from an EMBL/GenBank/DDBJ whole genome shotgun (WGS) entry which is preliminary data.</text>
</comment>
<reference evidence="3" key="2">
    <citation type="submission" date="2021-09" db="EMBL/GenBank/DDBJ databases">
        <authorList>
            <person name="Gilroy R."/>
        </authorList>
    </citation>
    <scope>NUCLEOTIDE SEQUENCE</scope>
    <source>
        <strain evidence="3">ChiGjej5B5-22894</strain>
    </source>
</reference>
<dbReference type="Proteomes" id="UP000742460">
    <property type="component" value="Unassembled WGS sequence"/>
</dbReference>
<evidence type="ECO:0000256" key="1">
    <source>
        <dbReference type="SAM" id="Phobius"/>
    </source>
</evidence>
<feature type="chain" id="PRO_5038123468" evidence="2">
    <location>
        <begin position="22"/>
        <end position="666"/>
    </location>
</feature>
<feature type="transmembrane region" description="Helical" evidence="1">
    <location>
        <begin position="248"/>
        <end position="271"/>
    </location>
</feature>
<organism evidence="3 4">
    <name type="scientific">Brachybacterium massiliense</name>
    <dbReference type="NCBI Taxonomy" id="1755098"/>
    <lineage>
        <taxon>Bacteria</taxon>
        <taxon>Bacillati</taxon>
        <taxon>Actinomycetota</taxon>
        <taxon>Actinomycetes</taxon>
        <taxon>Micrococcales</taxon>
        <taxon>Dermabacteraceae</taxon>
        <taxon>Brachybacterium</taxon>
    </lineage>
</organism>
<name>A0A921MTG7_9MICO</name>
<keyword evidence="2" id="KW-0732">Signal</keyword>
<feature type="transmembrane region" description="Helical" evidence="1">
    <location>
        <begin position="605"/>
        <end position="626"/>
    </location>
</feature>
<keyword evidence="1" id="KW-0812">Transmembrane</keyword>
<keyword evidence="1" id="KW-1133">Transmembrane helix</keyword>
<feature type="signal peptide" evidence="2">
    <location>
        <begin position="1"/>
        <end position="21"/>
    </location>
</feature>
<protein>
    <submittedName>
        <fullName evidence="3">Uncharacterized protein</fullName>
    </submittedName>
</protein>
<dbReference type="AlphaFoldDB" id="A0A921MTG7"/>
<feature type="transmembrane region" description="Helical" evidence="1">
    <location>
        <begin position="292"/>
        <end position="313"/>
    </location>
</feature>
<feature type="transmembrane region" description="Helical" evidence="1">
    <location>
        <begin position="632"/>
        <end position="654"/>
    </location>
</feature>
<keyword evidence="1" id="KW-0472">Membrane</keyword>
<evidence type="ECO:0000313" key="4">
    <source>
        <dbReference type="Proteomes" id="UP000742460"/>
    </source>
</evidence>
<evidence type="ECO:0000313" key="3">
    <source>
        <dbReference type="EMBL" id="HJG90255.1"/>
    </source>
</evidence>